<protein>
    <submittedName>
        <fullName evidence="3">DUF6868 family protein</fullName>
    </submittedName>
</protein>
<comment type="caution">
    <text evidence="3">The sequence shown here is derived from an EMBL/GenBank/DDBJ whole genome shotgun (WGS) entry which is preliminary data.</text>
</comment>
<evidence type="ECO:0000313" key="4">
    <source>
        <dbReference type="Proteomes" id="UP001569151"/>
    </source>
</evidence>
<keyword evidence="4" id="KW-1185">Reference proteome</keyword>
<dbReference type="Pfam" id="PF21742">
    <property type="entry name" value="DUF6868"/>
    <property type="match status" value="1"/>
</dbReference>
<keyword evidence="1" id="KW-0472">Membrane</keyword>
<dbReference type="InterPro" id="IPR049220">
    <property type="entry name" value="DUF6868"/>
</dbReference>
<dbReference type="EMBL" id="JBGOOS010000068">
    <property type="protein sequence ID" value="MEZ8211702.1"/>
    <property type="molecule type" value="Genomic_DNA"/>
</dbReference>
<feature type="transmembrane region" description="Helical" evidence="1">
    <location>
        <begin position="46"/>
        <end position="64"/>
    </location>
</feature>
<accession>A0ABV4MQ50</accession>
<feature type="domain" description="DUF6868" evidence="2">
    <location>
        <begin position="11"/>
        <end position="64"/>
    </location>
</feature>
<name>A0ABV4MQ50_9VIBR</name>
<proteinExistence type="predicted"/>
<dbReference type="Proteomes" id="UP001569151">
    <property type="component" value="Unassembled WGS sequence"/>
</dbReference>
<sequence>MKSGKNRLSTVLILLLKNRILSYHSKLFDISESKLNALYFRYLSNYKLITLAFFLAPYLALKMIY</sequence>
<dbReference type="RefSeq" id="WP_371720498.1">
    <property type="nucleotide sequence ID" value="NZ_JBGOOF010000063.1"/>
</dbReference>
<keyword evidence="1" id="KW-1133">Transmembrane helix</keyword>
<evidence type="ECO:0000259" key="2">
    <source>
        <dbReference type="Pfam" id="PF21742"/>
    </source>
</evidence>
<evidence type="ECO:0000256" key="1">
    <source>
        <dbReference type="SAM" id="Phobius"/>
    </source>
</evidence>
<organism evidence="3 4">
    <name type="scientific">Vibrio bivalvicida</name>
    <dbReference type="NCBI Taxonomy" id="1276888"/>
    <lineage>
        <taxon>Bacteria</taxon>
        <taxon>Pseudomonadati</taxon>
        <taxon>Pseudomonadota</taxon>
        <taxon>Gammaproteobacteria</taxon>
        <taxon>Vibrionales</taxon>
        <taxon>Vibrionaceae</taxon>
        <taxon>Vibrio</taxon>
        <taxon>Vibrio oreintalis group</taxon>
    </lineage>
</organism>
<gene>
    <name evidence="3" type="ORF">ACED39_23365</name>
</gene>
<keyword evidence="1" id="KW-0812">Transmembrane</keyword>
<reference evidence="3 4" key="1">
    <citation type="submission" date="2024-06" db="EMBL/GenBank/DDBJ databases">
        <authorList>
            <person name="Steensen K."/>
            <person name="Seneca J."/>
            <person name="Bartlau N."/>
            <person name="Yu A.X."/>
            <person name="Polz M.F."/>
        </authorList>
    </citation>
    <scope>NUCLEOTIDE SEQUENCE [LARGE SCALE GENOMIC DNA]</scope>
    <source>
        <strain evidence="3 4">1F146</strain>
    </source>
</reference>
<evidence type="ECO:0000313" key="3">
    <source>
        <dbReference type="EMBL" id="MEZ8211702.1"/>
    </source>
</evidence>